<keyword evidence="6" id="KW-1185">Reference proteome</keyword>
<dbReference type="SUPFAM" id="SSF53822">
    <property type="entry name" value="Periplasmic binding protein-like I"/>
    <property type="match status" value="1"/>
</dbReference>
<evidence type="ECO:0000256" key="2">
    <source>
        <dbReference type="ARBA" id="ARBA00023125"/>
    </source>
</evidence>
<dbReference type="CDD" id="cd01949">
    <property type="entry name" value="GGDEF"/>
    <property type="match status" value="1"/>
</dbReference>
<feature type="domain" description="GGDEF" evidence="4">
    <location>
        <begin position="502"/>
        <end position="632"/>
    </location>
</feature>
<keyword evidence="1" id="KW-0805">Transcription regulation</keyword>
<reference evidence="5 6" key="1">
    <citation type="submission" date="2020-08" db="EMBL/GenBank/DDBJ databases">
        <title>Genome public.</title>
        <authorList>
            <person name="Liu C."/>
            <person name="Sun Q."/>
        </authorList>
    </citation>
    <scope>NUCLEOTIDE SEQUENCE [LARGE SCALE GENOMIC DNA]</scope>
    <source>
        <strain evidence="5 6">NSJ-37</strain>
    </source>
</reference>
<organism evidence="5 6">
    <name type="scientific">Jutongia huaianensis</name>
    <dbReference type="NCBI Taxonomy" id="2763668"/>
    <lineage>
        <taxon>Bacteria</taxon>
        <taxon>Bacillati</taxon>
        <taxon>Bacillota</taxon>
        <taxon>Clostridia</taxon>
        <taxon>Lachnospirales</taxon>
        <taxon>Lachnospiraceae</taxon>
        <taxon>Jutongia</taxon>
    </lineage>
</organism>
<dbReference type="InterPro" id="IPR028082">
    <property type="entry name" value="Peripla_BP_I"/>
</dbReference>
<dbReference type="SUPFAM" id="SSF55073">
    <property type="entry name" value="Nucleotide cyclase"/>
    <property type="match status" value="1"/>
</dbReference>
<keyword evidence="2" id="KW-0238">DNA-binding</keyword>
<dbReference type="InterPro" id="IPR046335">
    <property type="entry name" value="LacI/GalR-like_sensor"/>
</dbReference>
<dbReference type="EMBL" id="JACRSX010000011">
    <property type="protein sequence ID" value="MBC8562724.1"/>
    <property type="molecule type" value="Genomic_DNA"/>
</dbReference>
<dbReference type="Pfam" id="PF00990">
    <property type="entry name" value="GGDEF"/>
    <property type="match status" value="1"/>
</dbReference>
<accession>A0ABR7N270</accession>
<evidence type="ECO:0000259" key="4">
    <source>
        <dbReference type="PROSITE" id="PS50887"/>
    </source>
</evidence>
<protein>
    <submittedName>
        <fullName evidence="5">GGDEF domain-containing protein</fullName>
    </submittedName>
</protein>
<dbReference type="RefSeq" id="WP_249298018.1">
    <property type="nucleotide sequence ID" value="NZ_JACRSX010000011.1"/>
</dbReference>
<dbReference type="Gene3D" id="3.40.50.2300">
    <property type="match status" value="2"/>
</dbReference>
<dbReference type="PROSITE" id="PS50887">
    <property type="entry name" value="GGDEF"/>
    <property type="match status" value="1"/>
</dbReference>
<sequence length="632" mass="72607">MRTRKTIGLFLEGDDILQEGIITKAVLKEATDKDYNVLIFHSLMKKPAYEHGELSDEVVSGEGAIYAVPDYRMFDGIIILGEVLRSDMMKKIIGNAARAGVPVIDVNDTYDGCYQIGYNDTVGMKKMVLHLIRTHHCRNIYFISGFKGNKESEDREEAYRSALEEEGIPFRQENIGYGQFYLKSVDVVREYLSSHDMPDAFVCANDTMAMFVIKYLNDHGYRVPEDVIVTGFDHTKEASEYQPSISSVERSLFESGTQAVHFLEQLWEGKEVPLNSLVPAHLVLNQSCGCTKHTKLDLNRINQEKLRDITRRDMFIHHITELWRDVSEKKSVENMLEVICSYLDFFEWDAFNFCICDDIITQGIKRSKRVHGYSQNMTLVKCRKGKPLEMEPVFYPDILPPLDLQGKEGIRLSFVPLYLNQRTVGYLWISAKYCMQEASMVYAMLTVMNSAIIDLCLLKEKDTLVDKLDSMYVRDELTKLYNRFGMRRFVEKIMKVAKRDNKFVMCIELDLDGLKKINDTYGHDAGDNAIVQVANAMRQASERREVCIRSGGDEYLVFGIAEREGDAGAFIQRVEEYLEEYNERNSWPYEVSCSCGYCVHPAAEVQSLEEMVTEADKLLYQVKARKKTTRIS</sequence>
<dbReference type="InterPro" id="IPR029787">
    <property type="entry name" value="Nucleotide_cyclase"/>
</dbReference>
<dbReference type="InterPro" id="IPR043128">
    <property type="entry name" value="Rev_trsase/Diguanyl_cyclase"/>
</dbReference>
<dbReference type="SMART" id="SM00267">
    <property type="entry name" value="GGDEF"/>
    <property type="match status" value="1"/>
</dbReference>
<name>A0ABR7N270_9FIRM</name>
<gene>
    <name evidence="5" type="ORF">H8704_08825</name>
</gene>
<dbReference type="Pfam" id="PF13377">
    <property type="entry name" value="Peripla_BP_3"/>
    <property type="match status" value="1"/>
</dbReference>
<dbReference type="InterPro" id="IPR000160">
    <property type="entry name" value="GGDEF_dom"/>
</dbReference>
<dbReference type="Proteomes" id="UP000606193">
    <property type="component" value="Unassembled WGS sequence"/>
</dbReference>
<dbReference type="NCBIfam" id="TIGR00254">
    <property type="entry name" value="GGDEF"/>
    <property type="match status" value="1"/>
</dbReference>
<evidence type="ECO:0000256" key="3">
    <source>
        <dbReference type="ARBA" id="ARBA00023163"/>
    </source>
</evidence>
<comment type="caution">
    <text evidence="5">The sequence shown here is derived from an EMBL/GenBank/DDBJ whole genome shotgun (WGS) entry which is preliminary data.</text>
</comment>
<evidence type="ECO:0000313" key="5">
    <source>
        <dbReference type="EMBL" id="MBC8562724.1"/>
    </source>
</evidence>
<proteinExistence type="predicted"/>
<dbReference type="PANTHER" id="PTHR30146">
    <property type="entry name" value="LACI-RELATED TRANSCRIPTIONAL REPRESSOR"/>
    <property type="match status" value="1"/>
</dbReference>
<evidence type="ECO:0000256" key="1">
    <source>
        <dbReference type="ARBA" id="ARBA00023015"/>
    </source>
</evidence>
<evidence type="ECO:0000313" key="6">
    <source>
        <dbReference type="Proteomes" id="UP000606193"/>
    </source>
</evidence>
<dbReference type="Gene3D" id="3.30.70.270">
    <property type="match status" value="1"/>
</dbReference>
<keyword evidence="3" id="KW-0804">Transcription</keyword>
<dbReference type="CDD" id="cd06267">
    <property type="entry name" value="PBP1_LacI_sugar_binding-like"/>
    <property type="match status" value="1"/>
</dbReference>
<dbReference type="PANTHER" id="PTHR30146:SF24">
    <property type="entry name" value="XYLOSE OPERON REGULATORY PROTEIN"/>
    <property type="match status" value="1"/>
</dbReference>